<name>A0A427TQV9_9BACI</name>
<dbReference type="PANTHER" id="PTHR37816">
    <property type="entry name" value="YALI0E33011P"/>
    <property type="match status" value="1"/>
</dbReference>
<dbReference type="Pfam" id="PF13238">
    <property type="entry name" value="AAA_18"/>
    <property type="match status" value="1"/>
</dbReference>
<comment type="caution">
    <text evidence="1">The sequence shown here is derived from an EMBL/GenBank/DDBJ whole genome shotgun (WGS) entry which is preliminary data.</text>
</comment>
<organism evidence="1 2">
    <name type="scientific">Mesobacillus subterraneus</name>
    <dbReference type="NCBI Taxonomy" id="285983"/>
    <lineage>
        <taxon>Bacteria</taxon>
        <taxon>Bacillati</taxon>
        <taxon>Bacillota</taxon>
        <taxon>Bacilli</taxon>
        <taxon>Bacillales</taxon>
        <taxon>Bacillaceae</taxon>
        <taxon>Mesobacillus</taxon>
    </lineage>
</organism>
<protein>
    <submittedName>
        <fullName evidence="1">DNA topology modulation protein FlaR</fullName>
    </submittedName>
</protein>
<dbReference type="InterPro" id="IPR027417">
    <property type="entry name" value="P-loop_NTPase"/>
</dbReference>
<dbReference type="RefSeq" id="WP_125480310.1">
    <property type="nucleotide sequence ID" value="NZ_RSFW01000014.1"/>
</dbReference>
<dbReference type="AlphaFoldDB" id="A0A427TQV9"/>
<proteinExistence type="predicted"/>
<evidence type="ECO:0000313" key="2">
    <source>
        <dbReference type="Proteomes" id="UP000279911"/>
    </source>
</evidence>
<gene>
    <name evidence="1" type="ORF">EJA10_12300</name>
</gene>
<dbReference type="Gene3D" id="3.40.50.300">
    <property type="entry name" value="P-loop containing nucleotide triphosphate hydrolases"/>
    <property type="match status" value="1"/>
</dbReference>
<evidence type="ECO:0000313" key="1">
    <source>
        <dbReference type="EMBL" id="RSD26651.1"/>
    </source>
</evidence>
<reference evidence="2" key="1">
    <citation type="submission" date="2018-12" db="EMBL/GenBank/DDBJ databases">
        <title>Bacillus chawlae sp. nov., Bacillus glennii sp. nov., and Bacillus saganii sp. nov. Isolated from the Vehicle Assembly Building at Kennedy Space Center where the Viking Spacecraft were Assembled.</title>
        <authorList>
            <person name="Seuylemezian A."/>
            <person name="Vaishampayan P."/>
        </authorList>
    </citation>
    <scope>NUCLEOTIDE SEQUENCE [LARGE SCALE GENOMIC DNA]</scope>
    <source>
        <strain evidence="2">DSM 13966</strain>
    </source>
</reference>
<sequence length="173" mass="20715">MNKKIPRKIHIIGSVGSGKTTMAKNLSASLNLPHYELDNVVWQREKTGDIRRSEDERNEYLGTILESASWVIEGVHYGWVKDSFDNADVIILLDPPYRRRLYRITRRFILQNLGMEKANYKPSFSMFRKMFEWNRNFEEKNRKEILAILCDYKEKLVLIRDARELRDNDNWRF</sequence>
<dbReference type="Proteomes" id="UP000279911">
    <property type="component" value="Unassembled WGS sequence"/>
</dbReference>
<dbReference type="InterPro" id="IPR052922">
    <property type="entry name" value="Cytidylate_Kinase-2"/>
</dbReference>
<dbReference type="SUPFAM" id="SSF52540">
    <property type="entry name" value="P-loop containing nucleoside triphosphate hydrolases"/>
    <property type="match status" value="1"/>
</dbReference>
<dbReference type="EMBL" id="RSFW01000014">
    <property type="protein sequence ID" value="RSD26651.1"/>
    <property type="molecule type" value="Genomic_DNA"/>
</dbReference>
<accession>A0A427TQV9</accession>
<dbReference type="PANTHER" id="PTHR37816:SF2">
    <property type="entry name" value="DNA TOPOLOGY MODULATION PROTEIN FLAR-RELATED PROTEIN"/>
    <property type="match status" value="1"/>
</dbReference>
<dbReference type="OrthoDB" id="1201990at2"/>